<dbReference type="Pfam" id="PF06110">
    <property type="entry name" value="TXD17-like_Trx"/>
    <property type="match status" value="1"/>
</dbReference>
<dbReference type="GO" id="GO:0047134">
    <property type="term" value="F:protein-disulfide reductase [NAD(P)H] activity"/>
    <property type="evidence" value="ECO:0007669"/>
    <property type="project" value="InterPro"/>
</dbReference>
<dbReference type="Proteomes" id="UP001063166">
    <property type="component" value="Unassembled WGS sequence"/>
</dbReference>
<dbReference type="InterPro" id="IPR010357">
    <property type="entry name" value="TXNDC17_dom"/>
</dbReference>
<dbReference type="PANTHER" id="PTHR12452:SF0">
    <property type="entry name" value="THIOREDOXIN DOMAIN-CONTAINING PROTEIN 17"/>
    <property type="match status" value="1"/>
</dbReference>
<dbReference type="EMBL" id="BRPK01000003">
    <property type="protein sequence ID" value="GLB35817.1"/>
    <property type="molecule type" value="Genomic_DNA"/>
</dbReference>
<comment type="caution">
    <text evidence="3">The sequence shown here is derived from an EMBL/GenBank/DDBJ whole genome shotgun (WGS) entry which is preliminary data.</text>
</comment>
<dbReference type="AlphaFoldDB" id="A0A9P3UJW2"/>
<sequence>MPLRIAQGPVDPSALKDVAEQYLIFYSSIVDGKLWCPDCQDVEVLVKETFSSEDSPSALIVYVGDRAEWKSSSSVLRAEPWSLTGVPTIVRLRDGARLTESEVAGGLAEFVKGS</sequence>
<accession>A0A9P3UJW2</accession>
<evidence type="ECO:0000313" key="3">
    <source>
        <dbReference type="EMBL" id="GLB35817.1"/>
    </source>
</evidence>
<evidence type="ECO:0000313" key="4">
    <source>
        <dbReference type="Proteomes" id="UP001063166"/>
    </source>
</evidence>
<dbReference type="PANTHER" id="PTHR12452">
    <property type="entry name" value="42-9-9 PROTEIN-RELATED"/>
    <property type="match status" value="1"/>
</dbReference>
<dbReference type="GO" id="GO:0005829">
    <property type="term" value="C:cytosol"/>
    <property type="evidence" value="ECO:0007669"/>
    <property type="project" value="TreeGrafter"/>
</dbReference>
<evidence type="ECO:0000259" key="2">
    <source>
        <dbReference type="Pfam" id="PF06110"/>
    </source>
</evidence>
<evidence type="ECO:0000256" key="1">
    <source>
        <dbReference type="ARBA" id="ARBA00008987"/>
    </source>
</evidence>
<dbReference type="Gene3D" id="3.40.30.10">
    <property type="entry name" value="Glutaredoxin"/>
    <property type="match status" value="1"/>
</dbReference>
<organism evidence="3 4">
    <name type="scientific">Lyophyllum shimeji</name>
    <name type="common">Hon-shimeji</name>
    <name type="synonym">Tricholoma shimeji</name>
    <dbReference type="NCBI Taxonomy" id="47721"/>
    <lineage>
        <taxon>Eukaryota</taxon>
        <taxon>Fungi</taxon>
        <taxon>Dikarya</taxon>
        <taxon>Basidiomycota</taxon>
        <taxon>Agaricomycotina</taxon>
        <taxon>Agaricomycetes</taxon>
        <taxon>Agaricomycetidae</taxon>
        <taxon>Agaricales</taxon>
        <taxon>Tricholomatineae</taxon>
        <taxon>Lyophyllaceae</taxon>
        <taxon>Lyophyllum</taxon>
    </lineage>
</organism>
<dbReference type="InterPro" id="IPR045108">
    <property type="entry name" value="TXNDC17-like"/>
</dbReference>
<feature type="domain" description="Thioredoxin" evidence="2">
    <location>
        <begin position="21"/>
        <end position="104"/>
    </location>
</feature>
<keyword evidence="4" id="KW-1185">Reference proteome</keyword>
<gene>
    <name evidence="3" type="ORF">LshimejAT787_0301050</name>
</gene>
<dbReference type="OrthoDB" id="78947at2759"/>
<proteinExistence type="inferred from homology"/>
<reference evidence="3" key="1">
    <citation type="submission" date="2022-07" db="EMBL/GenBank/DDBJ databases">
        <title>The genome of Lyophyllum shimeji provides insight into the initial evolution of ectomycorrhizal fungal genome.</title>
        <authorList>
            <person name="Kobayashi Y."/>
            <person name="Shibata T."/>
            <person name="Hirakawa H."/>
            <person name="Shigenobu S."/>
            <person name="Nishiyama T."/>
            <person name="Yamada A."/>
            <person name="Hasebe M."/>
            <person name="Kawaguchi M."/>
        </authorList>
    </citation>
    <scope>NUCLEOTIDE SEQUENCE</scope>
    <source>
        <strain evidence="3">AT787</strain>
    </source>
</reference>
<name>A0A9P3UJW2_LYOSH</name>
<dbReference type="InterPro" id="IPR036249">
    <property type="entry name" value="Thioredoxin-like_sf"/>
</dbReference>
<protein>
    <recommendedName>
        <fullName evidence="2">Thioredoxin domain-containing protein</fullName>
    </recommendedName>
</protein>
<dbReference type="SUPFAM" id="SSF52833">
    <property type="entry name" value="Thioredoxin-like"/>
    <property type="match status" value="1"/>
</dbReference>
<comment type="similarity">
    <text evidence="1">Belongs to the thioredoxin family.</text>
</comment>